<dbReference type="PATRIC" id="fig|33050.5.peg.4716"/>
<dbReference type="OrthoDB" id="8834965at2"/>
<evidence type="ECO:0000313" key="2">
    <source>
        <dbReference type="Proteomes" id="UP000058074"/>
    </source>
</evidence>
<sequence length="272" mass="29607">MSTYRLVAFNTATDNDNKIHDDATARRFGFSGGLVPGVEVFAYMSHVPAALWGYDFLRRGFMSARFLKPVYDGDEAIAEGSPQGRGLVLTLSSRDILCAQGGAHLVDPPNVTLDDIPFRTPFAAAARPDASPESLAEGTVLGTCDTAFDERYGAAYLSDTRETLAVYEGGAVTSPGWLLHHANFVLAKHVKLGPWIHVGSDVHFHGVLRGPGTLQTRARVTRHFETNGHLFTVLDVRVAHDGRVLMSGAHTAIYRPRQVRAVVETTLRRGPD</sequence>
<geneLocation type="plasmid" evidence="1 2">
    <name>1</name>
</geneLocation>
<accession>A0A0N9UCB0</accession>
<dbReference type="AlphaFoldDB" id="A0A0N9UCB0"/>
<organism evidence="1 2">
    <name type="scientific">Sphingopyxis macrogoltabida</name>
    <name type="common">Sphingomonas macrogoltabidus</name>
    <dbReference type="NCBI Taxonomy" id="33050"/>
    <lineage>
        <taxon>Bacteria</taxon>
        <taxon>Pseudomonadati</taxon>
        <taxon>Pseudomonadota</taxon>
        <taxon>Alphaproteobacteria</taxon>
        <taxon>Sphingomonadales</taxon>
        <taxon>Sphingomonadaceae</taxon>
        <taxon>Sphingopyxis</taxon>
    </lineage>
</organism>
<dbReference type="InterPro" id="IPR029069">
    <property type="entry name" value="HotDog_dom_sf"/>
</dbReference>
<dbReference type="RefSeq" id="WP_054590536.1">
    <property type="nucleotide sequence ID" value="NZ_CP012701.1"/>
</dbReference>
<keyword evidence="1" id="KW-0614">Plasmid</keyword>
<proteinExistence type="predicted"/>
<dbReference type="EMBL" id="CP012701">
    <property type="protein sequence ID" value="ALH83079.1"/>
    <property type="molecule type" value="Genomic_DNA"/>
</dbReference>
<dbReference type="CDD" id="cd03441">
    <property type="entry name" value="R_hydratase_like"/>
    <property type="match status" value="1"/>
</dbReference>
<dbReference type="Proteomes" id="UP000058074">
    <property type="component" value="Plasmid 1"/>
</dbReference>
<reference evidence="1 2" key="1">
    <citation type="journal article" date="2015" name="Genome Announc.">
        <title>Complete Genome Sequence of Polypropylene Glycol- and Polyethylene Glycol-Degrading Sphingopyxis macrogoltabida Strain EY-1.</title>
        <authorList>
            <person name="Ohtsubo Y."/>
            <person name="Nagata Y."/>
            <person name="Numata M."/>
            <person name="Tsuchikane K."/>
            <person name="Hosoyama A."/>
            <person name="Yamazoe A."/>
            <person name="Tsuda M."/>
            <person name="Fujita N."/>
            <person name="Kawai F."/>
        </authorList>
    </citation>
    <scope>NUCLEOTIDE SEQUENCE [LARGE SCALE GENOMIC DNA]</scope>
    <source>
        <strain evidence="1 2">EY-1</strain>
        <plasmid evidence="1">1</plasmid>
    </source>
</reference>
<dbReference type="Gene3D" id="3.10.129.10">
    <property type="entry name" value="Hotdog Thioesterase"/>
    <property type="match status" value="1"/>
</dbReference>
<evidence type="ECO:0008006" key="3">
    <source>
        <dbReference type="Google" id="ProtNLM"/>
    </source>
</evidence>
<dbReference type="KEGG" id="smag:AN936_23320"/>
<name>A0A0N9UCB0_SPHMC</name>
<evidence type="ECO:0000313" key="1">
    <source>
        <dbReference type="EMBL" id="ALH83079.1"/>
    </source>
</evidence>
<gene>
    <name evidence="1" type="ORF">AN936_23320</name>
</gene>
<protein>
    <recommendedName>
        <fullName evidence="3">MaoC-like domain-containing protein</fullName>
    </recommendedName>
</protein>
<dbReference type="SUPFAM" id="SSF54637">
    <property type="entry name" value="Thioesterase/thiol ester dehydrase-isomerase"/>
    <property type="match status" value="2"/>
</dbReference>